<keyword evidence="6 7" id="KW-0472">Membrane</keyword>
<feature type="transmembrane region" description="Helical" evidence="7">
    <location>
        <begin position="12"/>
        <end position="33"/>
    </location>
</feature>
<sequence>MKNADQGMMLAVRVSLVCNAILFTIKGITLVVVNSLAVAADLGISFVALGISILLYYAIKMSNRPADVFHNYGYGKIENVAEAIEGVILIGLALAMSFQAILHLIRVGEVSSPIIGFICSFLGIAINFWGANFILKLAEKHASPALRAEGIHFRLEGFISLAITLSFALVIVLHRVGLFTPAKYVDPVATLIVSAFITFPSVRLLREAFMKLLDASIGESGQMDVIKALARHFDSYCNFKEVRTRTAGRKQFVDIHLVVPAHSSVKNAHTISAALKHEIASTLSDSEVTVHMEPCTGSCAYARNGRPCPYMQEREFKETGAMSGDRLKS</sequence>
<dbReference type="Gene3D" id="3.30.70.1350">
    <property type="entry name" value="Cation efflux protein, cytoplasmic domain"/>
    <property type="match status" value="1"/>
</dbReference>
<evidence type="ECO:0000256" key="7">
    <source>
        <dbReference type="SAM" id="Phobius"/>
    </source>
</evidence>
<reference evidence="10" key="2">
    <citation type="submission" date="2020-01" db="EMBL/GenBank/DDBJ databases">
        <authorList>
            <person name="Campanaro S."/>
        </authorList>
    </citation>
    <scope>NUCLEOTIDE SEQUENCE</scope>
    <source>
        <strain evidence="10">AS06rmzACSIP_7</strain>
    </source>
</reference>
<dbReference type="NCBIfam" id="TIGR01297">
    <property type="entry name" value="CDF"/>
    <property type="match status" value="1"/>
</dbReference>
<dbReference type="SUPFAM" id="SSF160240">
    <property type="entry name" value="Cation efflux protein cytoplasmic domain-like"/>
    <property type="match status" value="1"/>
</dbReference>
<dbReference type="GO" id="GO:0015093">
    <property type="term" value="F:ferrous iron transmembrane transporter activity"/>
    <property type="evidence" value="ECO:0007669"/>
    <property type="project" value="TreeGrafter"/>
</dbReference>
<dbReference type="InterPro" id="IPR058533">
    <property type="entry name" value="Cation_efflux_TM"/>
</dbReference>
<evidence type="ECO:0000256" key="5">
    <source>
        <dbReference type="ARBA" id="ARBA00022989"/>
    </source>
</evidence>
<gene>
    <name evidence="10" type="ORF">GXY80_03270</name>
</gene>
<comment type="subcellular location">
    <subcellularLocation>
        <location evidence="1">Membrane</location>
        <topology evidence="1">Multi-pass membrane protein</topology>
    </subcellularLocation>
</comment>
<reference evidence="10" key="1">
    <citation type="journal article" date="2020" name="Biotechnol. Biofuels">
        <title>New insights from the biogas microbiome by comprehensive genome-resolved metagenomics of nearly 1600 species originating from multiple anaerobic digesters.</title>
        <authorList>
            <person name="Campanaro S."/>
            <person name="Treu L."/>
            <person name="Rodriguez-R L.M."/>
            <person name="Kovalovszki A."/>
            <person name="Ziels R.M."/>
            <person name="Maus I."/>
            <person name="Zhu X."/>
            <person name="Kougias P.G."/>
            <person name="Basile A."/>
            <person name="Luo G."/>
            <person name="Schluter A."/>
            <person name="Konstantinidis K.T."/>
            <person name="Angelidaki I."/>
        </authorList>
    </citation>
    <scope>NUCLEOTIDE SEQUENCE</scope>
    <source>
        <strain evidence="10">AS06rmzACSIP_7</strain>
    </source>
</reference>
<keyword evidence="5 7" id="KW-1133">Transmembrane helix</keyword>
<proteinExistence type="inferred from homology"/>
<dbReference type="EMBL" id="JAAYEE010000058">
    <property type="protein sequence ID" value="NLW34492.1"/>
    <property type="molecule type" value="Genomic_DNA"/>
</dbReference>
<dbReference type="PANTHER" id="PTHR43840:SF15">
    <property type="entry name" value="MITOCHONDRIAL METAL TRANSPORTER 1-RELATED"/>
    <property type="match status" value="1"/>
</dbReference>
<dbReference type="GO" id="GO:0015341">
    <property type="term" value="F:zinc efflux antiporter activity"/>
    <property type="evidence" value="ECO:0007669"/>
    <property type="project" value="TreeGrafter"/>
</dbReference>
<dbReference type="Gene3D" id="1.20.1510.10">
    <property type="entry name" value="Cation efflux protein transmembrane domain"/>
    <property type="match status" value="1"/>
</dbReference>
<dbReference type="InterPro" id="IPR027470">
    <property type="entry name" value="Cation_efflux_CTD"/>
</dbReference>
<protein>
    <submittedName>
        <fullName evidence="10">Cation transporter</fullName>
    </submittedName>
</protein>
<dbReference type="InterPro" id="IPR050291">
    <property type="entry name" value="CDF_Transporter"/>
</dbReference>
<dbReference type="GO" id="GO:0015086">
    <property type="term" value="F:cadmium ion transmembrane transporter activity"/>
    <property type="evidence" value="ECO:0007669"/>
    <property type="project" value="TreeGrafter"/>
</dbReference>
<evidence type="ECO:0000313" key="11">
    <source>
        <dbReference type="Proteomes" id="UP000777265"/>
    </source>
</evidence>
<feature type="transmembrane region" description="Helical" evidence="7">
    <location>
        <begin position="39"/>
        <end position="59"/>
    </location>
</feature>
<feature type="domain" description="Cation efflux protein cytoplasmic" evidence="9">
    <location>
        <begin position="224"/>
        <end position="295"/>
    </location>
</feature>
<dbReference type="PANTHER" id="PTHR43840">
    <property type="entry name" value="MITOCHONDRIAL METAL TRANSPORTER 1-RELATED"/>
    <property type="match status" value="1"/>
</dbReference>
<comment type="caution">
    <text evidence="10">The sequence shown here is derived from an EMBL/GenBank/DDBJ whole genome shotgun (WGS) entry which is preliminary data.</text>
</comment>
<evidence type="ECO:0000256" key="4">
    <source>
        <dbReference type="ARBA" id="ARBA00022692"/>
    </source>
</evidence>
<feature type="domain" description="Cation efflux protein transmembrane" evidence="8">
    <location>
        <begin position="13"/>
        <end position="213"/>
    </location>
</feature>
<feature type="transmembrane region" description="Helical" evidence="7">
    <location>
        <begin position="114"/>
        <end position="135"/>
    </location>
</feature>
<evidence type="ECO:0000259" key="8">
    <source>
        <dbReference type="Pfam" id="PF01545"/>
    </source>
</evidence>
<keyword evidence="3" id="KW-0813">Transport</keyword>
<feature type="transmembrane region" description="Helical" evidence="7">
    <location>
        <begin position="155"/>
        <end position="176"/>
    </location>
</feature>
<organism evidence="10 11">
    <name type="scientific">Syntrophorhabdus aromaticivorans</name>
    <dbReference type="NCBI Taxonomy" id="328301"/>
    <lineage>
        <taxon>Bacteria</taxon>
        <taxon>Pseudomonadati</taxon>
        <taxon>Thermodesulfobacteriota</taxon>
        <taxon>Syntrophorhabdia</taxon>
        <taxon>Syntrophorhabdales</taxon>
        <taxon>Syntrophorhabdaceae</taxon>
        <taxon>Syntrophorhabdus</taxon>
    </lineage>
</organism>
<evidence type="ECO:0000256" key="3">
    <source>
        <dbReference type="ARBA" id="ARBA00022448"/>
    </source>
</evidence>
<comment type="similarity">
    <text evidence="2">Belongs to the cation diffusion facilitator (CDF) transporter (TC 2.A.4) family.</text>
</comment>
<evidence type="ECO:0000259" key="9">
    <source>
        <dbReference type="Pfam" id="PF16916"/>
    </source>
</evidence>
<dbReference type="InterPro" id="IPR002524">
    <property type="entry name" value="Cation_efflux"/>
</dbReference>
<name>A0A971M355_9BACT</name>
<dbReference type="Pfam" id="PF01545">
    <property type="entry name" value="Cation_efflux"/>
    <property type="match status" value="1"/>
</dbReference>
<dbReference type="GO" id="GO:0006882">
    <property type="term" value="P:intracellular zinc ion homeostasis"/>
    <property type="evidence" value="ECO:0007669"/>
    <property type="project" value="TreeGrafter"/>
</dbReference>
<dbReference type="Proteomes" id="UP000777265">
    <property type="component" value="Unassembled WGS sequence"/>
</dbReference>
<feature type="transmembrane region" description="Helical" evidence="7">
    <location>
        <begin position="188"/>
        <end position="205"/>
    </location>
</feature>
<dbReference type="InterPro" id="IPR027469">
    <property type="entry name" value="Cation_efflux_TMD_sf"/>
</dbReference>
<keyword evidence="4 7" id="KW-0812">Transmembrane</keyword>
<dbReference type="InterPro" id="IPR036837">
    <property type="entry name" value="Cation_efflux_CTD_sf"/>
</dbReference>
<evidence type="ECO:0000256" key="6">
    <source>
        <dbReference type="ARBA" id="ARBA00023136"/>
    </source>
</evidence>
<evidence type="ECO:0000313" key="10">
    <source>
        <dbReference type="EMBL" id="NLW34492.1"/>
    </source>
</evidence>
<evidence type="ECO:0000256" key="1">
    <source>
        <dbReference type="ARBA" id="ARBA00004141"/>
    </source>
</evidence>
<dbReference type="AlphaFoldDB" id="A0A971M355"/>
<accession>A0A971M355</accession>
<dbReference type="GO" id="GO:0005886">
    <property type="term" value="C:plasma membrane"/>
    <property type="evidence" value="ECO:0007669"/>
    <property type="project" value="TreeGrafter"/>
</dbReference>
<dbReference type="Pfam" id="PF16916">
    <property type="entry name" value="ZT_dimer"/>
    <property type="match status" value="1"/>
</dbReference>
<evidence type="ECO:0000256" key="2">
    <source>
        <dbReference type="ARBA" id="ARBA00008114"/>
    </source>
</evidence>
<feature type="transmembrane region" description="Helical" evidence="7">
    <location>
        <begin position="80"/>
        <end position="102"/>
    </location>
</feature>
<dbReference type="SUPFAM" id="SSF161111">
    <property type="entry name" value="Cation efflux protein transmembrane domain-like"/>
    <property type="match status" value="1"/>
</dbReference>